<dbReference type="GO" id="GO:0006606">
    <property type="term" value="P:protein import into nucleus"/>
    <property type="evidence" value="ECO:0007669"/>
    <property type="project" value="TreeGrafter"/>
</dbReference>
<name>A0AAE0FV84_9CHLO</name>
<dbReference type="Proteomes" id="UP001190700">
    <property type="component" value="Unassembled WGS sequence"/>
</dbReference>
<evidence type="ECO:0000259" key="2">
    <source>
        <dbReference type="Pfam" id="PF10487"/>
    </source>
</evidence>
<dbReference type="GO" id="GO:0044611">
    <property type="term" value="C:nuclear pore inner ring"/>
    <property type="evidence" value="ECO:0007669"/>
    <property type="project" value="TreeGrafter"/>
</dbReference>
<evidence type="ECO:0000313" key="4">
    <source>
        <dbReference type="Proteomes" id="UP001190700"/>
    </source>
</evidence>
<comment type="caution">
    <text evidence="3">The sequence shown here is derived from an EMBL/GenBank/DDBJ whole genome shotgun (WGS) entry which is preliminary data.</text>
</comment>
<dbReference type="GO" id="GO:0017056">
    <property type="term" value="F:structural constituent of nuclear pore"/>
    <property type="evidence" value="ECO:0007669"/>
    <property type="project" value="InterPro"/>
</dbReference>
<dbReference type="InterPro" id="IPR018864">
    <property type="entry name" value="Nucleoporin_Nup188_N"/>
</dbReference>
<evidence type="ECO:0000313" key="3">
    <source>
        <dbReference type="EMBL" id="KAK3266258.1"/>
    </source>
</evidence>
<sequence>MTPEWWPMSFQNRYQELEKLVKLPEGNSLLKCFDHIEDWMVKGLSNFKQPNEKSKEKIKSGSVSIQTPTESQSKEIKVKSAGSAKGKGYDLTQLVLDVSSQLGIDEVQALLLVSREKTHTKKRVEPSCNEIYLKRIIEYYFAERECLLLLIRRSLQMMADVEQYPEIHDLSKRLRLEKDGKVWEDELFLQLKGLLTFVAPSPSPDTAPVSSKELHSIDLLKKKQALLEATLLLEIHVTWMTVPDFAADFSARHFVQLANLLEDALWLTWPKVAIGLDHSAVPRLRQLSTAVLLQAFQFERLLQTPESSQPLLQDVKAVDTVLSRWPVSLYHSPVLYAWAVFLQLSKDLPGVSPTLADTIRDCEVWSYSAPDFTEIYRRGLLELVQCLGYAGQSAIGGCKLPWLLKLNIYDPVGIAVKLMVKHLIDALLMAFETDEEQQRWVIALFCAVHLDEQELCRRFAENVLQHPGVDPPVINYLFYPAFYDHGDDHGVSLEHRLRLLAALSEITCLDRKGQSRPAEDCDVLAWDSTWIVQEALSPSYLRESFASIMHRVVVEVVEPGAWAAKHAMLSLLERVLPRLESYNLMEQISRTSPHLSRHTDFKEAAMNMQAQVGSRGRRCRNPLASQIDPDAAPWPGWVACRVLSQALQQGLQHRFLLPPEAYPERTEKWPLCDHEDLTVTSLAALCVRVLSAYIPRAPRRTFELLASTELLQATPQYLTGTRPDAMAVDGSAPSGLALPALAGAALPMLKQLLQHEECQLGLYPLTIAVLEMVDSLLTRGVRADPMPALMGYVLKDVLVQHSRWRYQHRAHRWQLSSALLRLLADALGGAGPRVSGGDPLLAAIRHELLQDAGCAGELLAPLALNAEALQQIWYSANVGSVTENKMEVAAREEAVRTSLELLAHLLERPSVSVLQDGGYGATTTPHAPSMLERLLLTPTGSGGGPPPVAALVSYVAYQHHDIHLAAVRALSAVCAAAGGIVPRGIPLSAMLALTEPAAGATNAAARTALLAMLAPSKMETENEVYCAGAEVALVALQSQRGVADQLLLPQGPSADEASGAAGAYGGASVATPSMAATASAPKGAASPGGLELLGEGLARGAEMRQLCPRSLVLTLAACAAMWEAGDALYHPTAALRARPKLGADLLACLPAGGEPEMGDEGDPLRARDRLQQLVDARQRAQPSSSASSPSAGPPALPPTGGAAAAEGGAEEAHRLQVEVLALQVGAAYPCPSRFS</sequence>
<feature type="region of interest" description="Disordered" evidence="1">
    <location>
        <begin position="52"/>
        <end position="71"/>
    </location>
</feature>
<dbReference type="PANTHER" id="PTHR31431">
    <property type="entry name" value="NUCLEOPORIN NUP188 HOMOLOG"/>
    <property type="match status" value="1"/>
</dbReference>
<dbReference type="Pfam" id="PF10487">
    <property type="entry name" value="Nup188_N"/>
    <property type="match status" value="1"/>
</dbReference>
<dbReference type="PANTHER" id="PTHR31431:SF1">
    <property type="entry name" value="NUCLEOPORIN NUP188"/>
    <property type="match status" value="1"/>
</dbReference>
<feature type="region of interest" description="Disordered" evidence="1">
    <location>
        <begin position="1174"/>
        <end position="1209"/>
    </location>
</feature>
<gene>
    <name evidence="3" type="ORF">CYMTET_25105</name>
</gene>
<reference evidence="3 4" key="1">
    <citation type="journal article" date="2015" name="Genome Biol. Evol.">
        <title>Comparative Genomics of a Bacterivorous Green Alga Reveals Evolutionary Causalities and Consequences of Phago-Mixotrophic Mode of Nutrition.</title>
        <authorList>
            <person name="Burns J.A."/>
            <person name="Paasch A."/>
            <person name="Narechania A."/>
            <person name="Kim E."/>
        </authorList>
    </citation>
    <scope>NUCLEOTIDE SEQUENCE [LARGE SCALE GENOMIC DNA]</scope>
    <source>
        <strain evidence="3 4">PLY_AMNH</strain>
    </source>
</reference>
<dbReference type="GO" id="GO:0006405">
    <property type="term" value="P:RNA export from nucleus"/>
    <property type="evidence" value="ECO:0007669"/>
    <property type="project" value="TreeGrafter"/>
</dbReference>
<evidence type="ECO:0000256" key="1">
    <source>
        <dbReference type="SAM" id="MobiDB-lite"/>
    </source>
</evidence>
<dbReference type="InterPro" id="IPR044840">
    <property type="entry name" value="Nup188"/>
</dbReference>
<protein>
    <recommendedName>
        <fullName evidence="2">Nucleoporin Nup188 N-terminal domain-containing protein</fullName>
    </recommendedName>
</protein>
<proteinExistence type="predicted"/>
<keyword evidence="4" id="KW-1185">Reference proteome</keyword>
<accession>A0AAE0FV84</accession>
<dbReference type="AlphaFoldDB" id="A0AAE0FV84"/>
<organism evidence="3 4">
    <name type="scientific">Cymbomonas tetramitiformis</name>
    <dbReference type="NCBI Taxonomy" id="36881"/>
    <lineage>
        <taxon>Eukaryota</taxon>
        <taxon>Viridiplantae</taxon>
        <taxon>Chlorophyta</taxon>
        <taxon>Pyramimonadophyceae</taxon>
        <taxon>Pyramimonadales</taxon>
        <taxon>Pyramimonadaceae</taxon>
        <taxon>Cymbomonas</taxon>
    </lineage>
</organism>
<feature type="domain" description="Nucleoporin Nup188 N-terminal" evidence="2">
    <location>
        <begin position="65"/>
        <end position="342"/>
    </location>
</feature>
<dbReference type="EMBL" id="LGRX02013287">
    <property type="protein sequence ID" value="KAK3266258.1"/>
    <property type="molecule type" value="Genomic_DNA"/>
</dbReference>
<feature type="compositionally biased region" description="Low complexity" evidence="1">
    <location>
        <begin position="1198"/>
        <end position="1207"/>
    </location>
</feature>
<feature type="compositionally biased region" description="Polar residues" evidence="1">
    <location>
        <begin position="61"/>
        <end position="71"/>
    </location>
</feature>